<comment type="caution">
    <text evidence="1">The sequence shown here is derived from an EMBL/GenBank/DDBJ whole genome shotgun (WGS) entry which is preliminary data.</text>
</comment>
<protein>
    <submittedName>
        <fullName evidence="1">Uncharacterized protein</fullName>
    </submittedName>
</protein>
<reference evidence="1" key="1">
    <citation type="submission" date="2022-07" db="EMBL/GenBank/DDBJ databases">
        <title>Phylogenomic reconstructions and comparative analyses of Kickxellomycotina fungi.</title>
        <authorList>
            <person name="Reynolds N.K."/>
            <person name="Stajich J.E."/>
            <person name="Barry K."/>
            <person name="Grigoriev I.V."/>
            <person name="Crous P."/>
            <person name="Smith M.E."/>
        </authorList>
    </citation>
    <scope>NUCLEOTIDE SEQUENCE</scope>
    <source>
        <strain evidence="1">NRRL 5244</strain>
    </source>
</reference>
<keyword evidence="2" id="KW-1185">Reference proteome</keyword>
<evidence type="ECO:0000313" key="2">
    <source>
        <dbReference type="Proteomes" id="UP001150603"/>
    </source>
</evidence>
<dbReference type="Proteomes" id="UP001150603">
    <property type="component" value="Unassembled WGS sequence"/>
</dbReference>
<sequence>MSKKSSKLAVSATAALNLRAELERAVDESKGTGSSGSRIKASEKRSAVWDAQNEGVQQRALKDMLELEREEQSTGEAGARIRAKLEEKARIYDMLSTGQTAGTLDEDTAARIMEESSVDFLSKQYSHLLERKRRREEERGDELVEIIDEFGRSRMVPRSQASQYRDASSDSSDYFSSSDASDGENLMQSTSRSQAVGHYALSSDTAVREEQLRNLQELHRETLAAREAAETNLSLRDRQQQLTDRRWRTILESRARAMRNSRDHDNPQ</sequence>
<organism evidence="1 2">
    <name type="scientific">Linderina macrospora</name>
    <dbReference type="NCBI Taxonomy" id="4868"/>
    <lineage>
        <taxon>Eukaryota</taxon>
        <taxon>Fungi</taxon>
        <taxon>Fungi incertae sedis</taxon>
        <taxon>Zoopagomycota</taxon>
        <taxon>Kickxellomycotina</taxon>
        <taxon>Kickxellomycetes</taxon>
        <taxon>Kickxellales</taxon>
        <taxon>Kickxellaceae</taxon>
        <taxon>Linderina</taxon>
    </lineage>
</organism>
<proteinExistence type="predicted"/>
<accession>A0ACC1JA27</accession>
<gene>
    <name evidence="1" type="ORF">FBU59_002793</name>
</gene>
<evidence type="ECO:0000313" key="1">
    <source>
        <dbReference type="EMBL" id="KAJ1943809.1"/>
    </source>
</evidence>
<dbReference type="EMBL" id="JANBPW010001618">
    <property type="protein sequence ID" value="KAJ1943809.1"/>
    <property type="molecule type" value="Genomic_DNA"/>
</dbReference>
<name>A0ACC1JA27_9FUNG</name>